<evidence type="ECO:0000313" key="2">
    <source>
        <dbReference type="Proteomes" id="UP000054217"/>
    </source>
</evidence>
<protein>
    <submittedName>
        <fullName evidence="1">Uncharacterized protein</fullName>
    </submittedName>
</protein>
<dbReference type="EMBL" id="KN831946">
    <property type="protein sequence ID" value="KIO13369.1"/>
    <property type="molecule type" value="Genomic_DNA"/>
</dbReference>
<reference evidence="2" key="2">
    <citation type="submission" date="2015-01" db="EMBL/GenBank/DDBJ databases">
        <title>Evolutionary Origins and Diversification of the Mycorrhizal Mutualists.</title>
        <authorList>
            <consortium name="DOE Joint Genome Institute"/>
            <consortium name="Mycorrhizal Genomics Consortium"/>
            <person name="Kohler A."/>
            <person name="Kuo A."/>
            <person name="Nagy L.G."/>
            <person name="Floudas D."/>
            <person name="Copeland A."/>
            <person name="Barry K.W."/>
            <person name="Cichocki N."/>
            <person name="Veneault-Fourrey C."/>
            <person name="LaButti K."/>
            <person name="Lindquist E.A."/>
            <person name="Lipzen A."/>
            <person name="Lundell T."/>
            <person name="Morin E."/>
            <person name="Murat C."/>
            <person name="Riley R."/>
            <person name="Ohm R."/>
            <person name="Sun H."/>
            <person name="Tunlid A."/>
            <person name="Henrissat B."/>
            <person name="Grigoriev I.V."/>
            <person name="Hibbett D.S."/>
            <person name="Martin F."/>
        </authorList>
    </citation>
    <scope>NUCLEOTIDE SEQUENCE [LARGE SCALE GENOMIC DNA]</scope>
    <source>
        <strain evidence="2">Marx 270</strain>
    </source>
</reference>
<proteinExistence type="predicted"/>
<dbReference type="HOGENOM" id="CLU_3051352_0_0_1"/>
<dbReference type="Proteomes" id="UP000054217">
    <property type="component" value="Unassembled WGS sequence"/>
</dbReference>
<organism evidence="1 2">
    <name type="scientific">Pisolithus tinctorius Marx 270</name>
    <dbReference type="NCBI Taxonomy" id="870435"/>
    <lineage>
        <taxon>Eukaryota</taxon>
        <taxon>Fungi</taxon>
        <taxon>Dikarya</taxon>
        <taxon>Basidiomycota</taxon>
        <taxon>Agaricomycotina</taxon>
        <taxon>Agaricomycetes</taxon>
        <taxon>Agaricomycetidae</taxon>
        <taxon>Boletales</taxon>
        <taxon>Sclerodermatineae</taxon>
        <taxon>Pisolithaceae</taxon>
        <taxon>Pisolithus</taxon>
    </lineage>
</organism>
<sequence length="54" mass="6165">MDGSLSLDQTIGRPSRSLYWTDFDSLAQERTADSDMNCCHRSDSIYTSREICKT</sequence>
<dbReference type="InParanoid" id="A0A0C3PWS3"/>
<reference evidence="1 2" key="1">
    <citation type="submission" date="2014-04" db="EMBL/GenBank/DDBJ databases">
        <authorList>
            <consortium name="DOE Joint Genome Institute"/>
            <person name="Kuo A."/>
            <person name="Kohler A."/>
            <person name="Costa M.D."/>
            <person name="Nagy L.G."/>
            <person name="Floudas D."/>
            <person name="Copeland A."/>
            <person name="Barry K.W."/>
            <person name="Cichocki N."/>
            <person name="Veneault-Fourrey C."/>
            <person name="LaButti K."/>
            <person name="Lindquist E.A."/>
            <person name="Lipzen A."/>
            <person name="Lundell T."/>
            <person name="Morin E."/>
            <person name="Murat C."/>
            <person name="Sun H."/>
            <person name="Tunlid A."/>
            <person name="Henrissat B."/>
            <person name="Grigoriev I.V."/>
            <person name="Hibbett D.S."/>
            <person name="Martin F."/>
            <person name="Nordberg H.P."/>
            <person name="Cantor M.N."/>
            <person name="Hua S.X."/>
        </authorList>
    </citation>
    <scope>NUCLEOTIDE SEQUENCE [LARGE SCALE GENOMIC DNA]</scope>
    <source>
        <strain evidence="1 2">Marx 270</strain>
    </source>
</reference>
<gene>
    <name evidence="1" type="ORF">M404DRAFT_992940</name>
</gene>
<keyword evidence="2" id="KW-1185">Reference proteome</keyword>
<dbReference type="AlphaFoldDB" id="A0A0C3PWS3"/>
<evidence type="ECO:0000313" key="1">
    <source>
        <dbReference type="EMBL" id="KIO13369.1"/>
    </source>
</evidence>
<name>A0A0C3PWS3_PISTI</name>
<accession>A0A0C3PWS3</accession>